<evidence type="ECO:0000259" key="1">
    <source>
        <dbReference type="Pfam" id="PF03364"/>
    </source>
</evidence>
<dbReference type="Pfam" id="PF03364">
    <property type="entry name" value="Polyketide_cyc"/>
    <property type="match status" value="1"/>
</dbReference>
<organism evidence="2 3">
    <name type="scientific">Luedemannella helvata</name>
    <dbReference type="NCBI Taxonomy" id="349315"/>
    <lineage>
        <taxon>Bacteria</taxon>
        <taxon>Bacillati</taxon>
        <taxon>Actinomycetota</taxon>
        <taxon>Actinomycetes</taxon>
        <taxon>Micromonosporales</taxon>
        <taxon>Micromonosporaceae</taxon>
        <taxon>Luedemannella</taxon>
    </lineage>
</organism>
<name>A0ABN2JV71_9ACTN</name>
<comment type="caution">
    <text evidence="2">The sequence shown here is derived from an EMBL/GenBank/DDBJ whole genome shotgun (WGS) entry which is preliminary data.</text>
</comment>
<evidence type="ECO:0000313" key="2">
    <source>
        <dbReference type="EMBL" id="GAA1739798.1"/>
    </source>
</evidence>
<sequence length="157" mass="17021">MAKRALTAIVDGTADDIIRRLAHDETFPAYAPELLSVDRDGDRSDWVLAFRGGVARWTQRRRVLPGRIEFTQTDGDFQDYAGHWAATDGPDGCAVEFAVQFRTSVPHLAGAVESAAGRVLTRTALAVLEGVAGPARVTKGRHFLQDLPDGSPSHALR</sequence>
<dbReference type="InterPro" id="IPR023393">
    <property type="entry name" value="START-like_dom_sf"/>
</dbReference>
<dbReference type="RefSeq" id="WP_344076985.1">
    <property type="nucleotide sequence ID" value="NZ_BAAALS010000003.1"/>
</dbReference>
<dbReference type="InterPro" id="IPR005031">
    <property type="entry name" value="COQ10_START"/>
</dbReference>
<dbReference type="Gene3D" id="3.30.530.20">
    <property type="match status" value="1"/>
</dbReference>
<feature type="domain" description="Coenzyme Q-binding protein COQ10 START" evidence="1">
    <location>
        <begin position="25"/>
        <end position="123"/>
    </location>
</feature>
<dbReference type="EMBL" id="BAAALS010000003">
    <property type="protein sequence ID" value="GAA1739798.1"/>
    <property type="molecule type" value="Genomic_DNA"/>
</dbReference>
<dbReference type="SUPFAM" id="SSF55961">
    <property type="entry name" value="Bet v1-like"/>
    <property type="match status" value="1"/>
</dbReference>
<evidence type="ECO:0000313" key="3">
    <source>
        <dbReference type="Proteomes" id="UP001500655"/>
    </source>
</evidence>
<proteinExistence type="predicted"/>
<dbReference type="Proteomes" id="UP001500655">
    <property type="component" value="Unassembled WGS sequence"/>
</dbReference>
<reference evidence="2 3" key="1">
    <citation type="journal article" date="2019" name="Int. J. Syst. Evol. Microbiol.">
        <title>The Global Catalogue of Microorganisms (GCM) 10K type strain sequencing project: providing services to taxonomists for standard genome sequencing and annotation.</title>
        <authorList>
            <consortium name="The Broad Institute Genomics Platform"/>
            <consortium name="The Broad Institute Genome Sequencing Center for Infectious Disease"/>
            <person name="Wu L."/>
            <person name="Ma J."/>
        </authorList>
    </citation>
    <scope>NUCLEOTIDE SEQUENCE [LARGE SCALE GENOMIC DNA]</scope>
    <source>
        <strain evidence="2 3">JCM 13249</strain>
    </source>
</reference>
<keyword evidence="3" id="KW-1185">Reference proteome</keyword>
<protein>
    <recommendedName>
        <fullName evidence="1">Coenzyme Q-binding protein COQ10 START domain-containing protein</fullName>
    </recommendedName>
</protein>
<accession>A0ABN2JV71</accession>
<gene>
    <name evidence="2" type="ORF">GCM10009681_08330</name>
</gene>